<evidence type="ECO:0000259" key="11">
    <source>
        <dbReference type="Pfam" id="PF02463"/>
    </source>
</evidence>
<dbReference type="FunFam" id="3.40.50.300:FF:000319">
    <property type="entry name" value="DNA repair protein RecN"/>
    <property type="match status" value="1"/>
</dbReference>
<dbReference type="GO" id="GO:0043590">
    <property type="term" value="C:bacterial nucleoid"/>
    <property type="evidence" value="ECO:0007669"/>
    <property type="project" value="TreeGrafter"/>
</dbReference>
<dbReference type="RefSeq" id="WP_303679871.1">
    <property type="nucleotide sequence ID" value="NZ_DBEZXK010000164.1"/>
</dbReference>
<dbReference type="CDD" id="cd03241">
    <property type="entry name" value="ABC_RecN"/>
    <property type="match status" value="2"/>
</dbReference>
<dbReference type="Gene3D" id="3.40.50.300">
    <property type="entry name" value="P-loop containing nucleotide triphosphate hydrolases"/>
    <property type="match status" value="2"/>
</dbReference>
<dbReference type="NCBIfam" id="TIGR00634">
    <property type="entry name" value="recN"/>
    <property type="match status" value="1"/>
</dbReference>
<evidence type="ECO:0000256" key="5">
    <source>
        <dbReference type="ARBA" id="ARBA00022763"/>
    </source>
</evidence>
<dbReference type="GO" id="GO:0006281">
    <property type="term" value="P:DNA repair"/>
    <property type="evidence" value="ECO:0007669"/>
    <property type="project" value="UniProtKB-KW"/>
</dbReference>
<name>A0A1Q6R5F6_9FIRM</name>
<keyword evidence="5 9" id="KW-0227">DNA damage</keyword>
<keyword evidence="10" id="KW-0175">Coiled coil</keyword>
<dbReference type="PANTHER" id="PTHR11059">
    <property type="entry name" value="DNA REPAIR PROTEIN RECN"/>
    <property type="match status" value="1"/>
</dbReference>
<dbReference type="AlphaFoldDB" id="A0A1Q6R5F6"/>
<evidence type="ECO:0000256" key="1">
    <source>
        <dbReference type="ARBA" id="ARBA00003618"/>
    </source>
</evidence>
<evidence type="ECO:0000256" key="4">
    <source>
        <dbReference type="ARBA" id="ARBA00022741"/>
    </source>
</evidence>
<dbReference type="Proteomes" id="UP000186777">
    <property type="component" value="Unassembled WGS sequence"/>
</dbReference>
<keyword evidence="4" id="KW-0547">Nucleotide-binding</keyword>
<protein>
    <recommendedName>
        <fullName evidence="3 9">DNA repair protein RecN</fullName>
    </recommendedName>
    <alternativeName>
        <fullName evidence="8 9">Recombination protein N</fullName>
    </alternativeName>
</protein>
<comment type="caution">
    <text evidence="12">The sequence shown here is derived from an EMBL/GenBank/DDBJ whole genome shotgun (WGS) entry which is preliminary data.</text>
</comment>
<sequence length="566" mass="62087">MLQSLHVHNFALLEDAHADFTPGFNVFTGETGAGKSILIDAFGMVLGGRSSADYVRSGTDGLWVQAVFDVSGQQEIKALLAEHGLEPEEDLFLKRQISAAGKSRAFINGVQVPLAVLKAIGARLVDIHGQHENQALLKPDAPLHLTDAFGGPKLAQALQEYKQLYSEYTAAVKHLSKLEQENEQQDLLLDRYAWEIKEISDAALKPGEEDGLEAEARLLQNSERIMKAVDSSYQQLDEEDAILSRLARVRDQLQYAARYDSRLALLAECADSAWISLDDCRTELSEYMAGSEFNGERAAQVQQRLDIIYRLQKKYGGSTQSALEYLQQTQEKLEQLQQIAKLLEQAQKVVAEAVVRLGRAAAVLTQLREASAKALAQRITQHIRDLAMPNGVLQIKCGQLDKFMPLGRDELKFIFSANMGEPLNDLEKVASGGELSRIALSVKTVLMNSGDVATMVFDEIDTGVGGVTAQKMAEKIAAISSVGQVLCITHLPQIAAFADNHIHIEKQSADGRTVTQLTTLDYNGRLQELVRMTAGATASRAAFESATELLQGAEQIKSSLKQLQEK</sequence>
<evidence type="ECO:0000313" key="12">
    <source>
        <dbReference type="EMBL" id="OLA37593.1"/>
    </source>
</evidence>
<dbReference type="InterPro" id="IPR004604">
    <property type="entry name" value="DNA_recomb/repair_RecN"/>
</dbReference>
<feature type="coiled-coil region" evidence="10">
    <location>
        <begin position="161"/>
        <end position="195"/>
    </location>
</feature>
<organism evidence="12 13">
    <name type="scientific">Phascolarctobacterium succinatutens</name>
    <dbReference type="NCBI Taxonomy" id="626940"/>
    <lineage>
        <taxon>Bacteria</taxon>
        <taxon>Bacillati</taxon>
        <taxon>Bacillota</taxon>
        <taxon>Negativicutes</taxon>
        <taxon>Acidaminococcales</taxon>
        <taxon>Acidaminococcaceae</taxon>
        <taxon>Phascolarctobacterium</taxon>
    </lineage>
</organism>
<gene>
    <name evidence="12" type="ORF">BHW43_05925</name>
</gene>
<evidence type="ECO:0000256" key="10">
    <source>
        <dbReference type="SAM" id="Coils"/>
    </source>
</evidence>
<evidence type="ECO:0000256" key="3">
    <source>
        <dbReference type="ARBA" id="ARBA00021315"/>
    </source>
</evidence>
<evidence type="ECO:0000256" key="9">
    <source>
        <dbReference type="PIRNR" id="PIRNR003128"/>
    </source>
</evidence>
<proteinExistence type="inferred from homology"/>
<dbReference type="PIRSF" id="PIRSF003128">
    <property type="entry name" value="RecN"/>
    <property type="match status" value="1"/>
</dbReference>
<dbReference type="PANTHER" id="PTHR11059:SF0">
    <property type="entry name" value="DNA REPAIR PROTEIN RECN"/>
    <property type="match status" value="1"/>
</dbReference>
<evidence type="ECO:0000256" key="6">
    <source>
        <dbReference type="ARBA" id="ARBA00022840"/>
    </source>
</evidence>
<keyword evidence="6" id="KW-0067">ATP-binding</keyword>
<dbReference type="Pfam" id="PF02463">
    <property type="entry name" value="SMC_N"/>
    <property type="match status" value="1"/>
</dbReference>
<accession>A0A1Q6R5F6</accession>
<feature type="coiled-coil region" evidence="10">
    <location>
        <begin position="319"/>
        <end position="346"/>
    </location>
</feature>
<dbReference type="EMBL" id="MNTG01000029">
    <property type="protein sequence ID" value="OLA37593.1"/>
    <property type="molecule type" value="Genomic_DNA"/>
</dbReference>
<dbReference type="InterPro" id="IPR027417">
    <property type="entry name" value="P-loop_NTPase"/>
</dbReference>
<evidence type="ECO:0000256" key="8">
    <source>
        <dbReference type="ARBA" id="ARBA00033408"/>
    </source>
</evidence>
<dbReference type="GO" id="GO:0006310">
    <property type="term" value="P:DNA recombination"/>
    <property type="evidence" value="ECO:0007669"/>
    <property type="project" value="InterPro"/>
</dbReference>
<dbReference type="STRING" id="626940.BHW43_05925"/>
<dbReference type="SUPFAM" id="SSF52540">
    <property type="entry name" value="P-loop containing nucleoside triphosphate hydrolases"/>
    <property type="match status" value="1"/>
</dbReference>
<feature type="domain" description="RecF/RecN/SMC N-terminal" evidence="11">
    <location>
        <begin position="1"/>
        <end position="508"/>
    </location>
</feature>
<evidence type="ECO:0000256" key="2">
    <source>
        <dbReference type="ARBA" id="ARBA00009441"/>
    </source>
</evidence>
<evidence type="ECO:0000313" key="13">
    <source>
        <dbReference type="Proteomes" id="UP000186777"/>
    </source>
</evidence>
<reference evidence="12 13" key="1">
    <citation type="journal article" date="2016" name="Nat. Biotechnol.">
        <title>Measurement of bacterial replication rates in microbial communities.</title>
        <authorList>
            <person name="Brown C.T."/>
            <person name="Olm M.R."/>
            <person name="Thomas B.C."/>
            <person name="Banfield J.F."/>
        </authorList>
    </citation>
    <scope>NUCLEOTIDE SEQUENCE [LARGE SCALE GENOMIC DNA]</scope>
    <source>
        <strain evidence="12">46_33</strain>
    </source>
</reference>
<keyword evidence="7 9" id="KW-0234">DNA repair</keyword>
<comment type="similarity">
    <text evidence="2 9">Belongs to the RecN family.</text>
</comment>
<dbReference type="GO" id="GO:0005524">
    <property type="term" value="F:ATP binding"/>
    <property type="evidence" value="ECO:0007669"/>
    <property type="project" value="UniProtKB-KW"/>
</dbReference>
<dbReference type="GO" id="GO:0009432">
    <property type="term" value="P:SOS response"/>
    <property type="evidence" value="ECO:0007669"/>
    <property type="project" value="TreeGrafter"/>
</dbReference>
<comment type="function">
    <text evidence="1 9">May be involved in recombinational repair of damaged DNA.</text>
</comment>
<evidence type="ECO:0000256" key="7">
    <source>
        <dbReference type="ARBA" id="ARBA00023204"/>
    </source>
</evidence>
<dbReference type="InterPro" id="IPR003395">
    <property type="entry name" value="RecF/RecN/SMC_N"/>
</dbReference>